<name>A0ABR0N3N9_GOSAR</name>
<dbReference type="Proteomes" id="UP001358586">
    <property type="component" value="Chromosome 11"/>
</dbReference>
<protein>
    <submittedName>
        <fullName evidence="1">Uncharacterized protein</fullName>
    </submittedName>
</protein>
<evidence type="ECO:0000313" key="1">
    <source>
        <dbReference type="EMBL" id="KAK5785165.1"/>
    </source>
</evidence>
<gene>
    <name evidence="1" type="ORF">PVK06_039717</name>
</gene>
<organism evidence="1 2">
    <name type="scientific">Gossypium arboreum</name>
    <name type="common">Tree cotton</name>
    <name type="synonym">Gossypium nanking</name>
    <dbReference type="NCBI Taxonomy" id="29729"/>
    <lineage>
        <taxon>Eukaryota</taxon>
        <taxon>Viridiplantae</taxon>
        <taxon>Streptophyta</taxon>
        <taxon>Embryophyta</taxon>
        <taxon>Tracheophyta</taxon>
        <taxon>Spermatophyta</taxon>
        <taxon>Magnoliopsida</taxon>
        <taxon>eudicotyledons</taxon>
        <taxon>Gunneridae</taxon>
        <taxon>Pentapetalae</taxon>
        <taxon>rosids</taxon>
        <taxon>malvids</taxon>
        <taxon>Malvales</taxon>
        <taxon>Malvaceae</taxon>
        <taxon>Malvoideae</taxon>
        <taxon>Gossypium</taxon>
    </lineage>
</organism>
<keyword evidence="2" id="KW-1185">Reference proteome</keyword>
<evidence type="ECO:0000313" key="2">
    <source>
        <dbReference type="Proteomes" id="UP001358586"/>
    </source>
</evidence>
<accession>A0ABR0N3N9</accession>
<dbReference type="EMBL" id="JARKNE010000011">
    <property type="protein sequence ID" value="KAK5785165.1"/>
    <property type="molecule type" value="Genomic_DNA"/>
</dbReference>
<reference evidence="1 2" key="1">
    <citation type="submission" date="2023-03" db="EMBL/GenBank/DDBJ databases">
        <title>WGS of Gossypium arboreum.</title>
        <authorList>
            <person name="Yu D."/>
        </authorList>
    </citation>
    <scope>NUCLEOTIDE SEQUENCE [LARGE SCALE GENOMIC DNA]</scope>
    <source>
        <tissue evidence="1">Leaf</tissue>
    </source>
</reference>
<sequence>MTKSLKQQLEVQSYLERIGHHVPNSDHEGHHIIANYPKLDCKSKQEFGIEDHDETLNIAKDTSTMEQTTDESVEDQLEVFRWQHRSSRI</sequence>
<comment type="caution">
    <text evidence="1">The sequence shown here is derived from an EMBL/GenBank/DDBJ whole genome shotgun (WGS) entry which is preliminary data.</text>
</comment>
<proteinExistence type="predicted"/>